<reference evidence="1" key="1">
    <citation type="submission" date="2023-03" db="EMBL/GenBank/DDBJ databases">
        <title>Chromosome-level genomes of two armyworms, Mythimna separata and Mythimna loreyi, provide insights into the biosynthesis and reception of sex pheromones.</title>
        <authorList>
            <person name="Zhao H."/>
        </authorList>
    </citation>
    <scope>NUCLEOTIDE SEQUENCE</scope>
    <source>
        <strain evidence="1">BeijingLab</strain>
    </source>
</reference>
<accession>A0ACC2Q5L3</accession>
<proteinExistence type="predicted"/>
<dbReference type="EMBL" id="CM056802">
    <property type="protein sequence ID" value="KAJ8708013.1"/>
    <property type="molecule type" value="Genomic_DNA"/>
</dbReference>
<keyword evidence="2" id="KW-1185">Reference proteome</keyword>
<name>A0ACC2Q5L3_9NEOP</name>
<gene>
    <name evidence="1" type="ORF">PYW08_010379</name>
</gene>
<evidence type="ECO:0000313" key="2">
    <source>
        <dbReference type="Proteomes" id="UP001231649"/>
    </source>
</evidence>
<dbReference type="Proteomes" id="UP001231649">
    <property type="component" value="Chromosome 26"/>
</dbReference>
<protein>
    <submittedName>
        <fullName evidence="1">Uncharacterized protein</fullName>
    </submittedName>
</protein>
<sequence length="906" mass="104310">MYYTNYLNRRPSKMSEYGLKRIPDYTELAYKEAVSKLRYFLSGNYAPSVRSYGGSASVKNLDESDGDVDKKYTSSYTLAEYKPRPRLTTKYTTLYADSLNNYTPQHTTHTDYKTAAPAPTSAAATAGDLTGGTNPDVINFIQKQEEYIEQLERESQYCRDELNNLLGKVKEVISENEHLHEAQKNKLISRMFHSYNGSESDELDELGDSTGLDSDNKTTPLKARKSAKSRSTRLEGPNIVFESRIAELEAQLTQAKIDLKKVQEENNENKRKLASGLVDSTCLDGFKRQIDNLQRDKSALEAQISKLKLSLEQRDDDGRYKRGSDAVENQLREERNNLEAEIRRMKDELAKERNKVRELAGEGARRAIQERSAAEQRYNAHFDELQHDLAAQYDNVAKLQLDLERQRREENELKRELSMKNAAIDELKMELKNKTSSLQADLAQAHAEKASLEEELASARLAIERHQRQAKHETNRLNSEIQSLRQRLDRADADLVHSRRENLRLSEQISNLEKEQTMKNLTPTSPEKNKKEKELSTMLESMENKHAKTVAGLESMIHSQNSLMEKLTGECRLLTDKLDDANRRHKAERTQLLCRNVELMRKLRNLWSSHKKYCTTITPLRSYTPLKLMILMMIQSRQELATLQRQVNGLSRSMQTPLNTPSTFEAHPPHTTTADRNVPHTPSDSGRDYTRAESPRNTEHGPDAPITTARRDDTYQAAGITDQPAHDIQNQDIEQDEHVTEDVKPNETNYQETEHFEEQEEPVKVEQEQVLKQEIEKPMEVEHHEEFDPQYQYDQNYEQPAAAADDQYQNYEQQPYGDQQYENYEQYPQQAADPAAQYDQQYENYATEDGNYPAEQNYEGSQYAQELPNETAQSDSKNPQEQSYDTAQYAQDSESKIPQDKLPSQS</sequence>
<comment type="caution">
    <text evidence="1">The sequence shown here is derived from an EMBL/GenBank/DDBJ whole genome shotgun (WGS) entry which is preliminary data.</text>
</comment>
<organism evidence="1 2">
    <name type="scientific">Mythimna loreyi</name>
    <dbReference type="NCBI Taxonomy" id="667449"/>
    <lineage>
        <taxon>Eukaryota</taxon>
        <taxon>Metazoa</taxon>
        <taxon>Ecdysozoa</taxon>
        <taxon>Arthropoda</taxon>
        <taxon>Hexapoda</taxon>
        <taxon>Insecta</taxon>
        <taxon>Pterygota</taxon>
        <taxon>Neoptera</taxon>
        <taxon>Endopterygota</taxon>
        <taxon>Lepidoptera</taxon>
        <taxon>Glossata</taxon>
        <taxon>Ditrysia</taxon>
        <taxon>Noctuoidea</taxon>
        <taxon>Noctuidae</taxon>
        <taxon>Noctuinae</taxon>
        <taxon>Hadenini</taxon>
        <taxon>Mythimna</taxon>
    </lineage>
</organism>
<evidence type="ECO:0000313" key="1">
    <source>
        <dbReference type="EMBL" id="KAJ8708013.1"/>
    </source>
</evidence>